<dbReference type="EMBL" id="BMHT01000003">
    <property type="protein sequence ID" value="GGF07502.1"/>
    <property type="molecule type" value="Genomic_DNA"/>
</dbReference>
<sequence length="116" mass="13106">MLIPAADYLTYAEAVTLYNELRDAEIIALVKTAGPPSFPFGDGLYYQLLIEEDEAEAAQEIVAEFERQRAAINPHRCPRCNSTDPTPVSHMRWWKRLFYAGTTLYQCPNCGAEFAT</sequence>
<evidence type="ECO:0000313" key="2">
    <source>
        <dbReference type="Proteomes" id="UP000632273"/>
    </source>
</evidence>
<evidence type="ECO:0000313" key="1">
    <source>
        <dbReference type="EMBL" id="GGF07502.1"/>
    </source>
</evidence>
<protein>
    <recommendedName>
        <fullName evidence="3">DUF2007 domain-containing protein</fullName>
    </recommendedName>
</protein>
<gene>
    <name evidence="1" type="ORF">GCM10011383_18230</name>
</gene>
<organism evidence="1 2">
    <name type="scientific">Hymenobacter cavernae</name>
    <dbReference type="NCBI Taxonomy" id="2044852"/>
    <lineage>
        <taxon>Bacteria</taxon>
        <taxon>Pseudomonadati</taxon>
        <taxon>Bacteroidota</taxon>
        <taxon>Cytophagia</taxon>
        <taxon>Cytophagales</taxon>
        <taxon>Hymenobacteraceae</taxon>
        <taxon>Hymenobacter</taxon>
    </lineage>
</organism>
<proteinExistence type="predicted"/>
<name>A0ABQ1U030_9BACT</name>
<dbReference type="Proteomes" id="UP000632273">
    <property type="component" value="Unassembled WGS sequence"/>
</dbReference>
<keyword evidence="2" id="KW-1185">Reference proteome</keyword>
<accession>A0ABQ1U030</accession>
<comment type="caution">
    <text evidence="1">The sequence shown here is derived from an EMBL/GenBank/DDBJ whole genome shotgun (WGS) entry which is preliminary data.</text>
</comment>
<reference evidence="2" key="1">
    <citation type="journal article" date="2019" name="Int. J. Syst. Evol. Microbiol.">
        <title>The Global Catalogue of Microorganisms (GCM) 10K type strain sequencing project: providing services to taxonomists for standard genome sequencing and annotation.</title>
        <authorList>
            <consortium name="The Broad Institute Genomics Platform"/>
            <consortium name="The Broad Institute Genome Sequencing Center for Infectious Disease"/>
            <person name="Wu L."/>
            <person name="Ma J."/>
        </authorList>
    </citation>
    <scope>NUCLEOTIDE SEQUENCE [LARGE SCALE GENOMIC DNA]</scope>
    <source>
        <strain evidence="2">CGMCC 1.15197</strain>
    </source>
</reference>
<dbReference type="RefSeq" id="WP_188813346.1">
    <property type="nucleotide sequence ID" value="NZ_BMHT01000003.1"/>
</dbReference>
<evidence type="ECO:0008006" key="3">
    <source>
        <dbReference type="Google" id="ProtNLM"/>
    </source>
</evidence>